<feature type="chain" id="PRO_5046313613" description="Type-F conjugative transfer system protein TraW" evidence="1">
    <location>
        <begin position="25"/>
        <end position="232"/>
    </location>
</feature>
<reference evidence="2" key="1">
    <citation type="submission" date="2023-07" db="EMBL/GenBank/DDBJ databases">
        <title>Genome content predicts the carbon catabolic preferences of heterotrophic bacteria.</title>
        <authorList>
            <person name="Gralka M."/>
        </authorList>
    </citation>
    <scope>NUCLEOTIDE SEQUENCE</scope>
    <source>
        <strain evidence="2">4G09</strain>
    </source>
</reference>
<keyword evidence="1" id="KW-0732">Signal</keyword>
<protein>
    <recommendedName>
        <fullName evidence="4">Type-F conjugative transfer system protein TraW</fullName>
    </recommendedName>
</protein>
<evidence type="ECO:0000313" key="3">
    <source>
        <dbReference type="Proteomes" id="UP001177212"/>
    </source>
</evidence>
<organism evidence="2 3">
    <name type="scientific">Pseudoalteromonas marina</name>
    <dbReference type="NCBI Taxonomy" id="267375"/>
    <lineage>
        <taxon>Bacteria</taxon>
        <taxon>Pseudomonadati</taxon>
        <taxon>Pseudomonadota</taxon>
        <taxon>Gammaproteobacteria</taxon>
        <taxon>Alteromonadales</taxon>
        <taxon>Pseudoalteromonadaceae</taxon>
        <taxon>Pseudoalteromonas</taxon>
    </lineage>
</organism>
<sequence length="232" mass="27026">MKLKKSAIVILSSLLCLSHFNATAIDMGVKAKVYDVVEIDMRIYILQQMAKDFDFEDHKKMMLKKADDYYRELPYLPMALSRNHTVNYIDPTRVYEEDFWGLKKDKHGRNKWAKISEAGNEVNWLEYSISPMPIYFIFDYTSEPQRKLAKEIVEHGDPSIKLVFTGGDVKRANDYLKYPLTYLNKAMIAEYDVHYTPTLIQRGAGSQINSYKSVRFDIDNLNLEDVLIEISN</sequence>
<gene>
    <name evidence="2" type="ORF">Q8W34_07110</name>
</gene>
<evidence type="ECO:0000256" key="1">
    <source>
        <dbReference type="SAM" id="SignalP"/>
    </source>
</evidence>
<comment type="caution">
    <text evidence="2">The sequence shown here is derived from an EMBL/GenBank/DDBJ whole genome shotgun (WGS) entry which is preliminary data.</text>
</comment>
<evidence type="ECO:0008006" key="4">
    <source>
        <dbReference type="Google" id="ProtNLM"/>
    </source>
</evidence>
<proteinExistence type="predicted"/>
<name>A0ABT9FC86_9GAMM</name>
<accession>A0ABT9FC86</accession>
<feature type="signal peptide" evidence="1">
    <location>
        <begin position="1"/>
        <end position="24"/>
    </location>
</feature>
<dbReference type="EMBL" id="JAUYVT010000004">
    <property type="protein sequence ID" value="MDP2564398.1"/>
    <property type="molecule type" value="Genomic_DNA"/>
</dbReference>
<evidence type="ECO:0000313" key="2">
    <source>
        <dbReference type="EMBL" id="MDP2564398.1"/>
    </source>
</evidence>
<keyword evidence="3" id="KW-1185">Reference proteome</keyword>
<dbReference type="RefSeq" id="WP_305471675.1">
    <property type="nucleotide sequence ID" value="NZ_JAUYVT010000004.1"/>
</dbReference>
<dbReference type="Proteomes" id="UP001177212">
    <property type="component" value="Unassembled WGS sequence"/>
</dbReference>